<keyword evidence="2" id="KW-0614">Plasmid</keyword>
<evidence type="ECO:0000313" key="2">
    <source>
        <dbReference type="EMBL" id="QKW48135.1"/>
    </source>
</evidence>
<reference evidence="2 3" key="1">
    <citation type="submission" date="2020-06" db="EMBL/GenBank/DDBJ databases">
        <title>Genome mining for natural products.</title>
        <authorList>
            <person name="Zhang B."/>
            <person name="Shi J."/>
            <person name="Ge H."/>
        </authorList>
    </citation>
    <scope>NUCLEOTIDE SEQUENCE [LARGE SCALE GENOMIC DNA]</scope>
    <source>
        <strain evidence="2 3">NA06532</strain>
        <plasmid evidence="2 3">unnamed2</plasmid>
    </source>
</reference>
<dbReference type="EMBL" id="CP054928">
    <property type="protein sequence ID" value="QKW48135.1"/>
    <property type="molecule type" value="Genomic_DNA"/>
</dbReference>
<accession>A0A7H8N0Y2</accession>
<name>A0A7H8N0Y2_STRMI</name>
<dbReference type="RefSeq" id="WP_176145978.1">
    <property type="nucleotide sequence ID" value="NZ_CP054928.1"/>
</dbReference>
<geneLocation type="plasmid" evidence="2 3">
    <name>unnamed2</name>
</geneLocation>
<protein>
    <submittedName>
        <fullName evidence="2">Uncharacterized protein</fullName>
    </submittedName>
</protein>
<evidence type="ECO:0000256" key="1">
    <source>
        <dbReference type="SAM" id="MobiDB-lite"/>
    </source>
</evidence>
<feature type="region of interest" description="Disordered" evidence="1">
    <location>
        <begin position="1"/>
        <end position="49"/>
    </location>
</feature>
<gene>
    <name evidence="2" type="ORF">HUT09_37005</name>
</gene>
<dbReference type="GeneID" id="87636856"/>
<evidence type="ECO:0000313" key="3">
    <source>
        <dbReference type="Proteomes" id="UP000509345"/>
    </source>
</evidence>
<sequence>MPLRKTMPMTPPAGSKTDTKHETTYQASRGGWYTTTTKPVPGTPKGGAK</sequence>
<proteinExistence type="predicted"/>
<dbReference type="AlphaFoldDB" id="A0A7H8N0Y2"/>
<dbReference type="Proteomes" id="UP000509345">
    <property type="component" value="Plasmid unnamed2"/>
</dbReference>
<organism evidence="2 3">
    <name type="scientific">Streptomyces microflavus</name>
    <name type="common">Streptomyces lipmanii</name>
    <dbReference type="NCBI Taxonomy" id="1919"/>
    <lineage>
        <taxon>Bacteria</taxon>
        <taxon>Bacillati</taxon>
        <taxon>Actinomycetota</taxon>
        <taxon>Actinomycetes</taxon>
        <taxon>Kitasatosporales</taxon>
        <taxon>Streptomycetaceae</taxon>
        <taxon>Streptomyces</taxon>
    </lineage>
</organism>